<protein>
    <recommendedName>
        <fullName evidence="2">Apple domain-containing protein</fullName>
    </recommendedName>
</protein>
<dbReference type="RefSeq" id="XP_008616787.1">
    <property type="nucleotide sequence ID" value="XM_008618565.1"/>
</dbReference>
<feature type="domain" description="Apple" evidence="2">
    <location>
        <begin position="30"/>
        <end position="76"/>
    </location>
</feature>
<dbReference type="Pfam" id="PF14295">
    <property type="entry name" value="PAN_4"/>
    <property type="match status" value="2"/>
</dbReference>
<feature type="signal peptide" evidence="1">
    <location>
        <begin position="1"/>
        <end position="20"/>
    </location>
</feature>
<gene>
    <name evidence="3" type="ORF">SDRG_12493</name>
</gene>
<name>T0Q529_SAPDV</name>
<proteinExistence type="predicted"/>
<reference evidence="3 4" key="1">
    <citation type="submission" date="2012-04" db="EMBL/GenBank/DDBJ databases">
        <title>The Genome Sequence of Saprolegnia declina VS20.</title>
        <authorList>
            <consortium name="The Broad Institute Genome Sequencing Platform"/>
            <person name="Russ C."/>
            <person name="Nusbaum C."/>
            <person name="Tyler B."/>
            <person name="van West P."/>
            <person name="Dieguez-Uribeondo J."/>
            <person name="de Bruijn I."/>
            <person name="Tripathy S."/>
            <person name="Jiang R."/>
            <person name="Young S.K."/>
            <person name="Zeng Q."/>
            <person name="Gargeya S."/>
            <person name="Fitzgerald M."/>
            <person name="Haas B."/>
            <person name="Abouelleil A."/>
            <person name="Alvarado L."/>
            <person name="Arachchi H.M."/>
            <person name="Berlin A."/>
            <person name="Chapman S.B."/>
            <person name="Goldberg J."/>
            <person name="Griggs A."/>
            <person name="Gujja S."/>
            <person name="Hansen M."/>
            <person name="Howarth C."/>
            <person name="Imamovic A."/>
            <person name="Larimer J."/>
            <person name="McCowen C."/>
            <person name="Montmayeur A."/>
            <person name="Murphy C."/>
            <person name="Neiman D."/>
            <person name="Pearson M."/>
            <person name="Priest M."/>
            <person name="Roberts A."/>
            <person name="Saif S."/>
            <person name="Shea T."/>
            <person name="Sisk P."/>
            <person name="Sykes S."/>
            <person name="Wortman J."/>
            <person name="Nusbaum C."/>
            <person name="Birren B."/>
        </authorList>
    </citation>
    <scope>NUCLEOTIDE SEQUENCE [LARGE SCALE GENOMIC DNA]</scope>
    <source>
        <strain evidence="3 4">VS20</strain>
    </source>
</reference>
<accession>T0Q529</accession>
<evidence type="ECO:0000256" key="1">
    <source>
        <dbReference type="SAM" id="SignalP"/>
    </source>
</evidence>
<keyword evidence="4" id="KW-1185">Reference proteome</keyword>
<dbReference type="VEuPathDB" id="FungiDB:SDRG_12493"/>
<dbReference type="Gene3D" id="3.50.4.10">
    <property type="entry name" value="Hepatocyte Growth Factor"/>
    <property type="match status" value="2"/>
</dbReference>
<evidence type="ECO:0000313" key="3">
    <source>
        <dbReference type="EMBL" id="EQC29721.1"/>
    </source>
</evidence>
<evidence type="ECO:0000259" key="2">
    <source>
        <dbReference type="Pfam" id="PF14295"/>
    </source>
</evidence>
<organism evidence="3 4">
    <name type="scientific">Saprolegnia diclina (strain VS20)</name>
    <dbReference type="NCBI Taxonomy" id="1156394"/>
    <lineage>
        <taxon>Eukaryota</taxon>
        <taxon>Sar</taxon>
        <taxon>Stramenopiles</taxon>
        <taxon>Oomycota</taxon>
        <taxon>Saprolegniomycetes</taxon>
        <taxon>Saprolegniales</taxon>
        <taxon>Saprolegniaceae</taxon>
        <taxon>Saprolegnia</taxon>
    </lineage>
</organism>
<evidence type="ECO:0000313" key="4">
    <source>
        <dbReference type="Proteomes" id="UP000030762"/>
    </source>
</evidence>
<feature type="domain" description="Apple" evidence="2">
    <location>
        <begin position="81"/>
        <end position="110"/>
    </location>
</feature>
<dbReference type="Proteomes" id="UP000030762">
    <property type="component" value="Unassembled WGS sequence"/>
</dbReference>
<feature type="chain" id="PRO_5004583041" description="Apple domain-containing protein" evidence="1">
    <location>
        <begin position="21"/>
        <end position="134"/>
    </location>
</feature>
<dbReference type="EMBL" id="JH767181">
    <property type="protein sequence ID" value="EQC29721.1"/>
    <property type="molecule type" value="Genomic_DNA"/>
</dbReference>
<dbReference type="GeneID" id="19953220"/>
<keyword evidence="1" id="KW-0732">Signal</keyword>
<dbReference type="InterPro" id="IPR003609">
    <property type="entry name" value="Pan_app"/>
</dbReference>
<dbReference type="InParanoid" id="T0Q529"/>
<sequence length="134" mass="14065">MQLLTTTALLAAMAMTTTYARTCGSPEWNTDFAGSDISNFGTTGDFGNMLKQCCDACTASNTCVAYTLADNVCYLKSGDFNSMLGQCCEACKKNNQCNAYVLFEGVCYLKSASSNNLSKTGATAVVVGTTTIAS</sequence>
<dbReference type="OrthoDB" id="77539at2759"/>
<dbReference type="AlphaFoldDB" id="T0Q529"/>